<name>A0A0F9CY87_9ZZZZ</name>
<dbReference type="EMBL" id="LAZR01044365">
    <property type="protein sequence ID" value="KKL04838.1"/>
    <property type="molecule type" value="Genomic_DNA"/>
</dbReference>
<dbReference type="AlphaFoldDB" id="A0A0F9CY87"/>
<reference evidence="1" key="1">
    <citation type="journal article" date="2015" name="Nature">
        <title>Complex archaea that bridge the gap between prokaryotes and eukaryotes.</title>
        <authorList>
            <person name="Spang A."/>
            <person name="Saw J.H."/>
            <person name="Jorgensen S.L."/>
            <person name="Zaremba-Niedzwiedzka K."/>
            <person name="Martijn J."/>
            <person name="Lind A.E."/>
            <person name="van Eijk R."/>
            <person name="Schleper C."/>
            <person name="Guy L."/>
            <person name="Ettema T.J."/>
        </authorList>
    </citation>
    <scope>NUCLEOTIDE SEQUENCE</scope>
</reference>
<gene>
    <name evidence="1" type="ORF">LCGC14_2612070</name>
</gene>
<evidence type="ECO:0000313" key="1">
    <source>
        <dbReference type="EMBL" id="KKL04838.1"/>
    </source>
</evidence>
<dbReference type="SUPFAM" id="SSF57889">
    <property type="entry name" value="Cysteine-rich domain"/>
    <property type="match status" value="1"/>
</dbReference>
<organism evidence="1">
    <name type="scientific">marine sediment metagenome</name>
    <dbReference type="NCBI Taxonomy" id="412755"/>
    <lineage>
        <taxon>unclassified sequences</taxon>
        <taxon>metagenomes</taxon>
        <taxon>ecological metagenomes</taxon>
    </lineage>
</organism>
<dbReference type="InterPro" id="IPR046349">
    <property type="entry name" value="C1-like_sf"/>
</dbReference>
<comment type="caution">
    <text evidence="1">The sequence shown here is derived from an EMBL/GenBank/DDBJ whole genome shotgun (WGS) entry which is preliminary data.</text>
</comment>
<sequence>MIVNVLPYSYASGWEEAMTCECSGCLTPFDPEKMSHCEECDGYFCPSCWDDHDTEEGCPDALAVP</sequence>
<accession>A0A0F9CY87</accession>
<proteinExistence type="predicted"/>
<protein>
    <submittedName>
        <fullName evidence="1">Uncharacterized protein</fullName>
    </submittedName>
</protein>